<evidence type="ECO:0000313" key="5">
    <source>
        <dbReference type="EMBL" id="XBP94172.1"/>
    </source>
</evidence>
<dbReference type="Gene3D" id="3.40.50.10350">
    <property type="entry name" value="Glycerate kinase, domain 1"/>
    <property type="match status" value="1"/>
</dbReference>
<evidence type="ECO:0000256" key="1">
    <source>
        <dbReference type="ARBA" id="ARBA00006284"/>
    </source>
</evidence>
<comment type="similarity">
    <text evidence="1 4">Belongs to the glycerate kinase type-1 family.</text>
</comment>
<dbReference type="PANTHER" id="PTHR21599:SF0">
    <property type="entry name" value="GLYCERATE KINASE"/>
    <property type="match status" value="1"/>
</dbReference>
<protein>
    <submittedName>
        <fullName evidence="6">Glycerate kinase</fullName>
        <ecNumber evidence="6">2.7.1.31</ecNumber>
    </submittedName>
</protein>
<keyword evidence="2 4" id="KW-0808">Transferase</keyword>
<dbReference type="PIRSF" id="PIRSF006078">
    <property type="entry name" value="GlxK"/>
    <property type="match status" value="1"/>
</dbReference>
<gene>
    <name evidence="6" type="ORF">ABUL08_01785</name>
    <name evidence="5" type="ORF">VK199_01780</name>
</gene>
<evidence type="ECO:0000256" key="2">
    <source>
        <dbReference type="ARBA" id="ARBA00022679"/>
    </source>
</evidence>
<accession>A0AAU8HHI8</accession>
<dbReference type="NCBIfam" id="TIGR00045">
    <property type="entry name" value="glycerate kinase"/>
    <property type="match status" value="1"/>
</dbReference>
<dbReference type="EC" id="2.7.1.31" evidence="6"/>
<dbReference type="Pfam" id="PF02595">
    <property type="entry name" value="Gly_kinase"/>
    <property type="match status" value="1"/>
</dbReference>
<dbReference type="InterPro" id="IPR018197">
    <property type="entry name" value="Glycerate_kinase_RE-like"/>
</dbReference>
<evidence type="ECO:0000256" key="3">
    <source>
        <dbReference type="ARBA" id="ARBA00022777"/>
    </source>
</evidence>
<dbReference type="GO" id="GO:0008887">
    <property type="term" value="F:glycerate kinase activity"/>
    <property type="evidence" value="ECO:0007669"/>
    <property type="project" value="UniProtKB-UniRule"/>
</dbReference>
<reference evidence="5" key="1">
    <citation type="submission" date="2024-01" db="EMBL/GenBank/DDBJ databases">
        <title>The genome sequence of Micromonospora mangrovi CCTCC AA 2012012.</title>
        <authorList>
            <person name="Gao J."/>
        </authorList>
    </citation>
    <scope>NUCLEOTIDE SEQUENCE</scope>
    <source>
        <strain evidence="5">CCTCC AA 2012012</strain>
    </source>
</reference>
<reference evidence="6" key="2">
    <citation type="submission" date="2024-06" db="EMBL/GenBank/DDBJ databases">
        <title>Micromonospora mangrovi CCTCC AA 2012012 genome sequences.</title>
        <authorList>
            <person name="Gao J."/>
        </authorList>
    </citation>
    <scope>NUCLEOTIDE SEQUENCE</scope>
    <source>
        <strain evidence="6">CCTCC AA 2012012</strain>
    </source>
</reference>
<organism evidence="6">
    <name type="scientific">Micromonospora sp. CCTCC AA 2012012</name>
    <dbReference type="NCBI Taxonomy" id="3111921"/>
    <lineage>
        <taxon>Bacteria</taxon>
        <taxon>Bacillati</taxon>
        <taxon>Actinomycetota</taxon>
        <taxon>Actinomycetes</taxon>
        <taxon>Micromonosporales</taxon>
        <taxon>Micromonosporaceae</taxon>
        <taxon>Micromonospora</taxon>
    </lineage>
</organism>
<evidence type="ECO:0000256" key="4">
    <source>
        <dbReference type="PIRNR" id="PIRNR006078"/>
    </source>
</evidence>
<proteinExistence type="inferred from homology"/>
<dbReference type="InterPro" id="IPR004381">
    <property type="entry name" value="Glycerate_kinase"/>
</dbReference>
<keyword evidence="3 4" id="KW-0418">Kinase</keyword>
<dbReference type="SUPFAM" id="SSF110738">
    <property type="entry name" value="Glycerate kinase I"/>
    <property type="match status" value="1"/>
</dbReference>
<dbReference type="InterPro" id="IPR036129">
    <property type="entry name" value="Glycerate_kinase_sf"/>
</dbReference>
<dbReference type="GO" id="GO:0031388">
    <property type="term" value="P:organic acid phosphorylation"/>
    <property type="evidence" value="ECO:0007669"/>
    <property type="project" value="UniProtKB-UniRule"/>
</dbReference>
<dbReference type="PANTHER" id="PTHR21599">
    <property type="entry name" value="GLYCERATE KINASE"/>
    <property type="match status" value="1"/>
</dbReference>
<dbReference type="EMBL" id="CP157762">
    <property type="protein sequence ID" value="XBP94172.1"/>
    <property type="molecule type" value="Genomic_DNA"/>
</dbReference>
<name>A0AAU8HHI8_9ACTN</name>
<sequence length="378" mass="37660">MRVLLCPDKFAGTLPAQEVAAAVAEGWRTVSGTDDLLLRPLADGGPGFVAVLAEALGGRRLPVPTLDPLGRPAAGEILLTDDGTAYLESAQACGLHLLTAAERDPKATTSYGLGLLVAAAVEAGARRVVVGLGGSATNDGGAGMLTALGGTPLDEAGRALPYGGAALVATATLDGVPRLRGVDLVAATDVDNPLLGLHGASNVYGPQKGADRADVLLLDAALERWAAVLEKDLPGCPPGLGALPGGGAAGGLGAAILALGGRCESGIGLVARAIGLDAALDRADLVITGEGSFDHQSLRGKVVAGVAGAARDRGVPCVVLAGRLSTGRREAAAAGVTEAYSLVEHFGGEERGGVEAAMARPAEGLRALGARLARQWSR</sequence>
<dbReference type="InterPro" id="IPR018193">
    <property type="entry name" value="Glyc_kinase_flavodox-like_fold"/>
</dbReference>
<dbReference type="AlphaFoldDB" id="A0AAU8HHI8"/>
<dbReference type="Gene3D" id="3.90.1510.10">
    <property type="entry name" value="Glycerate kinase, domain 2"/>
    <property type="match status" value="1"/>
</dbReference>
<evidence type="ECO:0000313" key="6">
    <source>
        <dbReference type="EMBL" id="XCH74871.1"/>
    </source>
</evidence>
<dbReference type="RefSeq" id="WP_350933887.1">
    <property type="nucleotide sequence ID" value="NZ_CP157762.1"/>
</dbReference>
<dbReference type="EMBL" id="CP159342">
    <property type="protein sequence ID" value="XCH74871.1"/>
    <property type="molecule type" value="Genomic_DNA"/>
</dbReference>